<keyword evidence="2" id="KW-1185">Reference proteome</keyword>
<evidence type="ECO:0000313" key="2">
    <source>
        <dbReference type="Proteomes" id="UP000193017"/>
    </source>
</evidence>
<evidence type="ECO:0000313" key="1">
    <source>
        <dbReference type="EMBL" id="ARJ69827.1"/>
    </source>
</evidence>
<dbReference type="AlphaFoldDB" id="A0A1W6CY71"/>
<dbReference type="KEGG" id="pcon:B0A89_09535"/>
<sequence>MSFQPIIGQGGYAGWKLLSRTSGMQTAMVARDPVIMRDNDHFRQEINGVETADDLISDYRLLRTALSAFGLEADQNNRAFLRKVLESDLNDSSSLANRLGDKRYRAFAEAFGFGKNGTRAADLADMVTRRHVEAELESRVGTQDGNLRLAMNAKRELAALGSSSASDKTRWYSILGSTPLLKVVQGALGLGTSFGKLPIDRQVEEMALRTRKLLGSDSPSVFADGANVEKLISRFLIRADAVTGAQSNYNAALILLRN</sequence>
<dbReference type="Proteomes" id="UP000193017">
    <property type="component" value="Chromosome"/>
</dbReference>
<protein>
    <recommendedName>
        <fullName evidence="3">Flagellar protein</fullName>
    </recommendedName>
</protein>
<evidence type="ECO:0008006" key="3">
    <source>
        <dbReference type="Google" id="ProtNLM"/>
    </source>
</evidence>
<dbReference type="RefSeq" id="WP_085377946.1">
    <property type="nucleotide sequence ID" value="NZ_CP020612.1"/>
</dbReference>
<dbReference type="STRING" id="1945662.B0A89_09535"/>
<gene>
    <name evidence="1" type="ORF">B0A89_09535</name>
</gene>
<dbReference type="EMBL" id="CP020612">
    <property type="protein sequence ID" value="ARJ69827.1"/>
    <property type="molecule type" value="Genomic_DNA"/>
</dbReference>
<dbReference type="Gene3D" id="1.10.3700.10">
    <property type="entry name" value="AGR C 984p-like"/>
    <property type="match status" value="1"/>
</dbReference>
<reference evidence="1 2" key="1">
    <citation type="submission" date="2017-03" db="EMBL/GenBank/DDBJ databases">
        <title>Genome sequence of Paracoccus contaminans isolated from a water microcosm.</title>
        <authorList>
            <person name="Aurass P."/>
            <person name="Karste S."/>
            <person name="Trost E."/>
            <person name="Glaeser S.P."/>
            <person name="Kaempfer P."/>
            <person name="Flieger A."/>
        </authorList>
    </citation>
    <scope>NUCLEOTIDE SEQUENCE [LARGE SCALE GENOMIC DNA]</scope>
    <source>
        <strain evidence="2">RKI 16-01929T\LMG 29738T\CCM 8701T\CIP 111112T</strain>
    </source>
</reference>
<dbReference type="Pfam" id="PF06748">
    <property type="entry name" value="DUF1217"/>
    <property type="match status" value="1"/>
</dbReference>
<organism evidence="1 2">
    <name type="scientific">Paracoccus contaminans</name>
    <dbReference type="NCBI Taxonomy" id="1945662"/>
    <lineage>
        <taxon>Bacteria</taxon>
        <taxon>Pseudomonadati</taxon>
        <taxon>Pseudomonadota</taxon>
        <taxon>Alphaproteobacteria</taxon>
        <taxon>Rhodobacterales</taxon>
        <taxon>Paracoccaceae</taxon>
        <taxon>Paracoccus</taxon>
    </lineage>
</organism>
<dbReference type="InterPro" id="IPR023157">
    <property type="entry name" value="AGR-C-984p-like_sf"/>
</dbReference>
<name>A0A1W6CY71_9RHOB</name>
<proteinExistence type="predicted"/>
<accession>A0A1W6CY71</accession>
<dbReference type="InterPro" id="IPR010626">
    <property type="entry name" value="DUF1217"/>
</dbReference>
<dbReference type="SUPFAM" id="SSF158837">
    <property type="entry name" value="AGR C 984p-like"/>
    <property type="match status" value="1"/>
</dbReference>
<dbReference type="OrthoDB" id="7824597at2"/>